<gene>
    <name evidence="4" type="ORF">BIW11_14313</name>
</gene>
<dbReference type="GO" id="GO:0006334">
    <property type="term" value="P:nucleosome assembly"/>
    <property type="evidence" value="ECO:0007669"/>
    <property type="project" value="InterPro"/>
</dbReference>
<organism evidence="4 5">
    <name type="scientific">Tropilaelaps mercedesae</name>
    <dbReference type="NCBI Taxonomy" id="418985"/>
    <lineage>
        <taxon>Eukaryota</taxon>
        <taxon>Metazoa</taxon>
        <taxon>Ecdysozoa</taxon>
        <taxon>Arthropoda</taxon>
        <taxon>Chelicerata</taxon>
        <taxon>Arachnida</taxon>
        <taxon>Acari</taxon>
        <taxon>Parasitiformes</taxon>
        <taxon>Mesostigmata</taxon>
        <taxon>Gamasina</taxon>
        <taxon>Dermanyssoidea</taxon>
        <taxon>Laelapidae</taxon>
        <taxon>Tropilaelaps</taxon>
    </lineage>
</organism>
<dbReference type="PANTHER" id="PTHR11875">
    <property type="entry name" value="TESTIS-SPECIFIC Y-ENCODED PROTEIN"/>
    <property type="match status" value="1"/>
</dbReference>
<evidence type="ECO:0000313" key="4">
    <source>
        <dbReference type="EMBL" id="OQR66200.1"/>
    </source>
</evidence>
<evidence type="ECO:0000256" key="1">
    <source>
        <dbReference type="ARBA" id="ARBA00009947"/>
    </source>
</evidence>
<dbReference type="InterPro" id="IPR037231">
    <property type="entry name" value="NAP-like_sf"/>
</dbReference>
<evidence type="ECO:0000256" key="3">
    <source>
        <dbReference type="SAM" id="MobiDB-lite"/>
    </source>
</evidence>
<dbReference type="InterPro" id="IPR002164">
    <property type="entry name" value="NAP_family"/>
</dbReference>
<dbReference type="AlphaFoldDB" id="A0A1V9WY64"/>
<protein>
    <submittedName>
        <fullName evidence="4">Nucleosome assembly protein 1 1-like</fullName>
    </submittedName>
</protein>
<evidence type="ECO:0000256" key="2">
    <source>
        <dbReference type="RuleBase" id="RU003876"/>
    </source>
</evidence>
<comment type="similarity">
    <text evidence="1 2">Belongs to the nucleosome assembly protein (NAP) family.</text>
</comment>
<sequence length="332" mass="38263">MVEVENEQRGGCTAVRTTASVVSALPCHIKERIDELRKLQVDYFKIQADFHREVAELEHKYYGRYEALVTKRRDIVNGVYKPVRPEASDKGQTDELASVLKNVSISDAPVAGIPCFWLTCMKNVTDDVHEFITEGDEPILQYLIDVAVEDNIESFKLHFHFSPNEFFSNAVLTKEFKLKLGPDDEEPLSFEGPEIIEWRSEEKNVTQHTVINKQKNKKTGKTRTVMKTIQTESFFNFFSNPDWIEDKEDMGHEHTAAFQADVSLGSFFRERFVPRAILYFTGEIGDDYDDYNDDDDDFEDIEDTDVESEDASKNPMQKIIEATGQQEECRQQ</sequence>
<feature type="compositionally biased region" description="Acidic residues" evidence="3">
    <location>
        <begin position="289"/>
        <end position="309"/>
    </location>
</feature>
<dbReference type="Pfam" id="PF00956">
    <property type="entry name" value="NAP"/>
    <property type="match status" value="1"/>
</dbReference>
<dbReference type="Gene3D" id="3.30.1120.90">
    <property type="entry name" value="Nucleosome assembly protein"/>
    <property type="match status" value="1"/>
</dbReference>
<dbReference type="Proteomes" id="UP000192247">
    <property type="component" value="Unassembled WGS sequence"/>
</dbReference>
<evidence type="ECO:0000313" key="5">
    <source>
        <dbReference type="Proteomes" id="UP000192247"/>
    </source>
</evidence>
<dbReference type="SUPFAM" id="SSF143113">
    <property type="entry name" value="NAP-like"/>
    <property type="match status" value="1"/>
</dbReference>
<dbReference type="FunFam" id="1.20.5.1500:FF:000001">
    <property type="entry name" value="Nucleosome assembly protein 1-like 1"/>
    <property type="match status" value="1"/>
</dbReference>
<dbReference type="STRING" id="418985.A0A1V9WY64"/>
<dbReference type="EMBL" id="MNPL01033410">
    <property type="protein sequence ID" value="OQR66200.1"/>
    <property type="molecule type" value="Genomic_DNA"/>
</dbReference>
<dbReference type="Gene3D" id="1.20.5.1500">
    <property type="match status" value="1"/>
</dbReference>
<reference evidence="4 5" key="1">
    <citation type="journal article" date="2017" name="Gigascience">
        <title>Draft genome of the honey bee ectoparasitic mite, Tropilaelaps mercedesae, is shaped by the parasitic life history.</title>
        <authorList>
            <person name="Dong X."/>
            <person name="Armstrong S.D."/>
            <person name="Xia D."/>
            <person name="Makepeace B.L."/>
            <person name="Darby A.C."/>
            <person name="Kadowaki T."/>
        </authorList>
    </citation>
    <scope>NUCLEOTIDE SEQUENCE [LARGE SCALE GENOMIC DNA]</scope>
    <source>
        <strain evidence="4">Wuxi-XJTLU</strain>
    </source>
</reference>
<comment type="caution">
    <text evidence="4">The sequence shown here is derived from an EMBL/GenBank/DDBJ whole genome shotgun (WGS) entry which is preliminary data.</text>
</comment>
<feature type="region of interest" description="Disordered" evidence="3">
    <location>
        <begin position="289"/>
        <end position="316"/>
    </location>
</feature>
<dbReference type="OrthoDB" id="27325at2759"/>
<dbReference type="GO" id="GO:0005634">
    <property type="term" value="C:nucleus"/>
    <property type="evidence" value="ECO:0007669"/>
    <property type="project" value="InterPro"/>
</dbReference>
<dbReference type="FunCoup" id="A0A1V9WY64">
    <property type="interactions" value="1855"/>
</dbReference>
<name>A0A1V9WY64_9ACAR</name>
<dbReference type="InParanoid" id="A0A1V9WY64"/>
<accession>A0A1V9WY64</accession>
<proteinExistence type="inferred from homology"/>
<keyword evidence="5" id="KW-1185">Reference proteome</keyword>